<evidence type="ECO:0000256" key="3">
    <source>
        <dbReference type="ARBA" id="ARBA00023015"/>
    </source>
</evidence>
<dbReference type="PANTHER" id="PTHR48111:SF1">
    <property type="entry name" value="TWO-COMPONENT RESPONSE REGULATOR ORR33"/>
    <property type="match status" value="1"/>
</dbReference>
<feature type="domain" description="Response regulatory" evidence="8">
    <location>
        <begin position="2"/>
        <end position="116"/>
    </location>
</feature>
<proteinExistence type="predicted"/>
<dbReference type="PANTHER" id="PTHR48111">
    <property type="entry name" value="REGULATOR OF RPOS"/>
    <property type="match status" value="1"/>
</dbReference>
<name>A0A4V1LP69_9BACT</name>
<keyword evidence="2" id="KW-0902">Two-component regulatory system</keyword>
<evidence type="ECO:0000256" key="6">
    <source>
        <dbReference type="PROSITE-ProRule" id="PRU00169"/>
    </source>
</evidence>
<evidence type="ECO:0000256" key="5">
    <source>
        <dbReference type="ARBA" id="ARBA00023163"/>
    </source>
</evidence>
<evidence type="ECO:0000313" key="11">
    <source>
        <dbReference type="Proteomes" id="UP000290657"/>
    </source>
</evidence>
<keyword evidence="5" id="KW-0804">Transcription</keyword>
<accession>A0A4V1LP69</accession>
<dbReference type="PROSITE" id="PS51755">
    <property type="entry name" value="OMPR_PHOB"/>
    <property type="match status" value="1"/>
</dbReference>
<evidence type="ECO:0000256" key="4">
    <source>
        <dbReference type="ARBA" id="ARBA00023125"/>
    </source>
</evidence>
<feature type="domain" description="OmpR/PhoB-type" evidence="9">
    <location>
        <begin position="123"/>
        <end position="218"/>
    </location>
</feature>
<keyword evidence="3" id="KW-0805">Transcription regulation</keyword>
<dbReference type="Gene3D" id="3.40.50.2300">
    <property type="match status" value="1"/>
</dbReference>
<evidence type="ECO:0000259" key="9">
    <source>
        <dbReference type="PROSITE" id="PS51755"/>
    </source>
</evidence>
<dbReference type="EMBL" id="PDKN01000002">
    <property type="protein sequence ID" value="RXJ60158.1"/>
    <property type="molecule type" value="Genomic_DNA"/>
</dbReference>
<dbReference type="Proteomes" id="UP000290657">
    <property type="component" value="Unassembled WGS sequence"/>
</dbReference>
<keyword evidence="11" id="KW-1185">Reference proteome</keyword>
<protein>
    <submittedName>
        <fullName evidence="10">DNA-binding response regulator</fullName>
    </submittedName>
</protein>
<evidence type="ECO:0000256" key="7">
    <source>
        <dbReference type="PROSITE-ProRule" id="PRU01091"/>
    </source>
</evidence>
<feature type="modified residue" description="4-aspartylphosphate" evidence="6">
    <location>
        <position position="51"/>
    </location>
</feature>
<dbReference type="InterPro" id="IPR001867">
    <property type="entry name" value="OmpR/PhoB-type_DNA-bd"/>
</dbReference>
<evidence type="ECO:0000256" key="2">
    <source>
        <dbReference type="ARBA" id="ARBA00023012"/>
    </source>
</evidence>
<evidence type="ECO:0000259" key="8">
    <source>
        <dbReference type="PROSITE" id="PS50110"/>
    </source>
</evidence>
<dbReference type="AlphaFoldDB" id="A0A4V1LP69"/>
<comment type="caution">
    <text evidence="10">The sequence shown here is derived from an EMBL/GenBank/DDBJ whole genome shotgun (WGS) entry which is preliminary data.</text>
</comment>
<dbReference type="InterPro" id="IPR039420">
    <property type="entry name" value="WalR-like"/>
</dbReference>
<sequence length="218" mass="25154">MKVLLLEDDKLFAQTVEDFLEEEGFCVDLAYDGQEALNKNYENNYDLYLLDINVPKLNGLDFLKELRDIQDTTPAIFLTSYKDKETLKKGFINGADDYLTKPVDLDELLLRIHSLFKRVGKQWCMVELSNGISFNPSTRRVFEHGIDLNVPIKVVQLFELCLENRNNIVTKDMIVSRLWATNEEYSEGAIRVYINNLKKLLGKDAITNIKGVGYKVEF</sequence>
<dbReference type="SMART" id="SM00862">
    <property type="entry name" value="Trans_reg_C"/>
    <property type="match status" value="1"/>
</dbReference>
<dbReference type="Pfam" id="PF00072">
    <property type="entry name" value="Response_reg"/>
    <property type="match status" value="1"/>
</dbReference>
<dbReference type="RefSeq" id="WP_128995506.1">
    <property type="nucleotide sequence ID" value="NZ_PDKN01000002.1"/>
</dbReference>
<gene>
    <name evidence="10" type="ORF">CRV04_03915</name>
</gene>
<feature type="DNA-binding region" description="OmpR/PhoB-type" evidence="7">
    <location>
        <begin position="123"/>
        <end position="218"/>
    </location>
</feature>
<dbReference type="Gene3D" id="1.10.10.10">
    <property type="entry name" value="Winged helix-like DNA-binding domain superfamily/Winged helix DNA-binding domain"/>
    <property type="match status" value="1"/>
</dbReference>
<dbReference type="GO" id="GO:0032993">
    <property type="term" value="C:protein-DNA complex"/>
    <property type="evidence" value="ECO:0007669"/>
    <property type="project" value="TreeGrafter"/>
</dbReference>
<organism evidence="10 11">
    <name type="scientific">Candidatus Marinarcus aquaticus</name>
    <dbReference type="NCBI Taxonomy" id="2044504"/>
    <lineage>
        <taxon>Bacteria</taxon>
        <taxon>Pseudomonadati</taxon>
        <taxon>Campylobacterota</taxon>
        <taxon>Epsilonproteobacteria</taxon>
        <taxon>Campylobacterales</taxon>
        <taxon>Arcobacteraceae</taxon>
        <taxon>Candidatus Marinarcus</taxon>
    </lineage>
</organism>
<dbReference type="GO" id="GO:0000976">
    <property type="term" value="F:transcription cis-regulatory region binding"/>
    <property type="evidence" value="ECO:0007669"/>
    <property type="project" value="TreeGrafter"/>
</dbReference>
<evidence type="ECO:0000256" key="1">
    <source>
        <dbReference type="ARBA" id="ARBA00022553"/>
    </source>
</evidence>
<dbReference type="InterPro" id="IPR001789">
    <property type="entry name" value="Sig_transdc_resp-reg_receiver"/>
</dbReference>
<keyword evidence="4 7" id="KW-0238">DNA-binding</keyword>
<dbReference type="CDD" id="cd00383">
    <property type="entry name" value="trans_reg_C"/>
    <property type="match status" value="1"/>
</dbReference>
<dbReference type="SUPFAM" id="SSF52172">
    <property type="entry name" value="CheY-like"/>
    <property type="match status" value="1"/>
</dbReference>
<keyword evidence="1 6" id="KW-0597">Phosphoprotein</keyword>
<dbReference type="GO" id="GO:0006355">
    <property type="term" value="P:regulation of DNA-templated transcription"/>
    <property type="evidence" value="ECO:0007669"/>
    <property type="project" value="InterPro"/>
</dbReference>
<dbReference type="PROSITE" id="PS50110">
    <property type="entry name" value="RESPONSE_REGULATORY"/>
    <property type="match status" value="1"/>
</dbReference>
<dbReference type="GO" id="GO:0005829">
    <property type="term" value="C:cytosol"/>
    <property type="evidence" value="ECO:0007669"/>
    <property type="project" value="TreeGrafter"/>
</dbReference>
<evidence type="ECO:0000313" key="10">
    <source>
        <dbReference type="EMBL" id="RXJ60158.1"/>
    </source>
</evidence>
<dbReference type="SMART" id="SM00448">
    <property type="entry name" value="REC"/>
    <property type="match status" value="1"/>
</dbReference>
<dbReference type="InterPro" id="IPR036388">
    <property type="entry name" value="WH-like_DNA-bd_sf"/>
</dbReference>
<dbReference type="GO" id="GO:0000156">
    <property type="term" value="F:phosphorelay response regulator activity"/>
    <property type="evidence" value="ECO:0007669"/>
    <property type="project" value="TreeGrafter"/>
</dbReference>
<dbReference type="OrthoDB" id="8912111at2"/>
<dbReference type="Pfam" id="PF00486">
    <property type="entry name" value="Trans_reg_C"/>
    <property type="match status" value="1"/>
</dbReference>
<reference evidence="10 11" key="1">
    <citation type="submission" date="2017-10" db="EMBL/GenBank/DDBJ databases">
        <title>Genomics of the genus Arcobacter.</title>
        <authorList>
            <person name="Perez-Cataluna A."/>
            <person name="Figueras M.J."/>
        </authorList>
    </citation>
    <scope>NUCLEOTIDE SEQUENCE [LARGE SCALE GENOMIC DNA]</scope>
    <source>
        <strain evidence="10 11">CECT 8987</strain>
    </source>
</reference>
<dbReference type="InterPro" id="IPR011006">
    <property type="entry name" value="CheY-like_superfamily"/>
</dbReference>